<dbReference type="CDD" id="cd00209">
    <property type="entry name" value="DHFR"/>
    <property type="match status" value="1"/>
</dbReference>
<dbReference type="InterPro" id="IPR012259">
    <property type="entry name" value="DHFR"/>
</dbReference>
<dbReference type="EMBL" id="JAMFLZ010000004">
    <property type="protein sequence ID" value="MCL6295465.1"/>
    <property type="molecule type" value="Genomic_DNA"/>
</dbReference>
<comment type="similarity">
    <text evidence="2">Belongs to the dihydrofolate reductase family.</text>
</comment>
<dbReference type="Gene3D" id="3.40.430.10">
    <property type="entry name" value="Dihydrofolate Reductase, subunit A"/>
    <property type="match status" value="1"/>
</dbReference>
<dbReference type="SUPFAM" id="SSF53597">
    <property type="entry name" value="Dihydrofolate reductase-like"/>
    <property type="match status" value="1"/>
</dbReference>
<dbReference type="PANTHER" id="PTHR48069:SF3">
    <property type="entry name" value="DIHYDROFOLATE REDUCTASE"/>
    <property type="match status" value="1"/>
</dbReference>
<feature type="transmembrane region" description="Helical" evidence="9">
    <location>
        <begin position="67"/>
        <end position="87"/>
    </location>
</feature>
<proteinExistence type="inferred from homology"/>
<evidence type="ECO:0000256" key="4">
    <source>
        <dbReference type="ARBA" id="ARBA00022563"/>
    </source>
</evidence>
<dbReference type="InterPro" id="IPR024072">
    <property type="entry name" value="DHFR-like_dom_sf"/>
</dbReference>
<dbReference type="GO" id="GO:0004146">
    <property type="term" value="F:dihydrofolate reductase activity"/>
    <property type="evidence" value="ECO:0007669"/>
    <property type="project" value="UniProtKB-EC"/>
</dbReference>
<evidence type="ECO:0000256" key="6">
    <source>
        <dbReference type="ARBA" id="ARBA00023002"/>
    </source>
</evidence>
<keyword evidence="9" id="KW-0472">Membrane</keyword>
<dbReference type="EC" id="1.5.1.3" evidence="3"/>
<evidence type="ECO:0000256" key="3">
    <source>
        <dbReference type="ARBA" id="ARBA00012856"/>
    </source>
</evidence>
<gene>
    <name evidence="11" type="ORF">M3P09_10705</name>
</gene>
<keyword evidence="8" id="KW-0175">Coiled coil</keyword>
<reference evidence="11" key="1">
    <citation type="submission" date="2022-05" db="EMBL/GenBank/DDBJ databases">
        <authorList>
            <person name="Park J.-S."/>
        </authorList>
    </citation>
    <scope>NUCLEOTIDE SEQUENCE</scope>
    <source>
        <strain evidence="11">2012CJ34-3</strain>
    </source>
</reference>
<dbReference type="InterPro" id="IPR001796">
    <property type="entry name" value="DHFR_dom"/>
</dbReference>
<comment type="pathway">
    <text evidence="1">Cofactor biosynthesis; tetrahydrofolate biosynthesis; 5,6,7,8-tetrahydrofolate from 7,8-dihydrofolate: step 1/1.</text>
</comment>
<feature type="domain" description="DHFR" evidence="10">
    <location>
        <begin position="150"/>
        <end position="309"/>
    </location>
</feature>
<accession>A0ABT0QHM1</accession>
<dbReference type="InterPro" id="IPR025698">
    <property type="entry name" value="2TM_dom"/>
</dbReference>
<keyword evidence="6 11" id="KW-0560">Oxidoreductase</keyword>
<name>A0ABT0QHM1_9FLAO</name>
<keyword evidence="12" id="KW-1185">Reference proteome</keyword>
<evidence type="ECO:0000259" key="10">
    <source>
        <dbReference type="PROSITE" id="PS51330"/>
    </source>
</evidence>
<dbReference type="PANTHER" id="PTHR48069">
    <property type="entry name" value="DIHYDROFOLATE REDUCTASE"/>
    <property type="match status" value="1"/>
</dbReference>
<dbReference type="Proteomes" id="UP001165381">
    <property type="component" value="Unassembled WGS sequence"/>
</dbReference>
<evidence type="ECO:0000256" key="8">
    <source>
        <dbReference type="SAM" id="Coils"/>
    </source>
</evidence>
<organism evidence="11 12">
    <name type="scientific">Jejuia spongiicola</name>
    <dbReference type="NCBI Taxonomy" id="2942207"/>
    <lineage>
        <taxon>Bacteria</taxon>
        <taxon>Pseudomonadati</taxon>
        <taxon>Bacteroidota</taxon>
        <taxon>Flavobacteriia</taxon>
        <taxon>Flavobacteriales</taxon>
        <taxon>Flavobacteriaceae</taxon>
        <taxon>Jejuia</taxon>
    </lineage>
</organism>
<dbReference type="PROSITE" id="PS51330">
    <property type="entry name" value="DHFR_2"/>
    <property type="match status" value="1"/>
</dbReference>
<sequence>MFGKKKQKPQIDKAQLELIQNAQKRIKQKKRLYIHFVIFLIGAIFLIAANTVLGIGKDVQFFEIDWFVYAILLWLFFFVYHAFNVFITHKFMGKAWEQNQLDKLVAKQQERIDKLKEEFVKEETLIAQSEVYNETTSKAENTNSNSPKSELTIIVAAGENDAIGKDNKLIWHLSDDLKRFKSLTNGHHIIMGRKTFESFPKPLPNRTHVVISRQQDYKVPNGVILVNSLEDAIDASKNDLQPFIIGGGEIYKQAMLIADKIELTRVHESFEADTFFPEIDTSVWKETANTFHKKDENHKYEFSFLTYERV</sequence>
<keyword evidence="4" id="KW-0554">One-carbon metabolism</keyword>
<evidence type="ECO:0000256" key="2">
    <source>
        <dbReference type="ARBA" id="ARBA00009539"/>
    </source>
</evidence>
<comment type="caution">
    <text evidence="11">The sequence shown here is derived from an EMBL/GenBank/DDBJ whole genome shotgun (WGS) entry which is preliminary data.</text>
</comment>
<feature type="transmembrane region" description="Helical" evidence="9">
    <location>
        <begin position="32"/>
        <end position="55"/>
    </location>
</feature>
<keyword evidence="5" id="KW-0521">NADP</keyword>
<dbReference type="RefSeq" id="WP_249973120.1">
    <property type="nucleotide sequence ID" value="NZ_JAMFLZ010000004.1"/>
</dbReference>
<dbReference type="Pfam" id="PF00186">
    <property type="entry name" value="DHFR_1"/>
    <property type="match status" value="1"/>
</dbReference>
<dbReference type="Pfam" id="PF13239">
    <property type="entry name" value="2TM"/>
    <property type="match status" value="1"/>
</dbReference>
<evidence type="ECO:0000313" key="11">
    <source>
        <dbReference type="EMBL" id="MCL6295465.1"/>
    </source>
</evidence>
<evidence type="ECO:0000313" key="12">
    <source>
        <dbReference type="Proteomes" id="UP001165381"/>
    </source>
</evidence>
<keyword evidence="9" id="KW-1133">Transmembrane helix</keyword>
<evidence type="ECO:0000256" key="1">
    <source>
        <dbReference type="ARBA" id="ARBA00004903"/>
    </source>
</evidence>
<comment type="function">
    <text evidence="7">Key enzyme in folate metabolism. Catalyzes an essential reaction for de novo glycine and purine synthesis, and for DNA precursor synthesis.</text>
</comment>
<keyword evidence="9" id="KW-0812">Transmembrane</keyword>
<protein>
    <recommendedName>
        <fullName evidence="3">dihydrofolate reductase</fullName>
        <ecNumber evidence="3">1.5.1.3</ecNumber>
    </recommendedName>
</protein>
<evidence type="ECO:0000256" key="9">
    <source>
        <dbReference type="SAM" id="Phobius"/>
    </source>
</evidence>
<feature type="coiled-coil region" evidence="8">
    <location>
        <begin position="98"/>
        <end position="125"/>
    </location>
</feature>
<dbReference type="PRINTS" id="PR00070">
    <property type="entry name" value="DHFR"/>
</dbReference>
<evidence type="ECO:0000256" key="5">
    <source>
        <dbReference type="ARBA" id="ARBA00022857"/>
    </source>
</evidence>
<evidence type="ECO:0000256" key="7">
    <source>
        <dbReference type="ARBA" id="ARBA00025067"/>
    </source>
</evidence>